<feature type="binding site" evidence="6">
    <location>
        <begin position="122"/>
        <end position="123"/>
    </location>
    <ligand>
        <name>S-adenosyl-L-methionine</name>
        <dbReference type="ChEBI" id="CHEBI:59789"/>
    </ligand>
</feature>
<sequence length="250" mass="27945">METSFGFRTVPVEEKQGLVNRVFDNVASRYDVMNDAMSGGLHRLWKDAMVAWLGAPRRPARPYRVVDVAGGTGDIAFRIAKGIEVNGEITVCDINPEMLLVGAGRNAKRIRPTTPCRFVAANAETMPLPTGSQDVYTIAFGIRNVTRRQTALEEAYRVLKRGGRFMCLEFSHVDIPVMDRIYDRYSFEMIPRMGQLIAGDSESYRYLVESIRMFPNPGRFAAEIEKAGFSQVQVRKLTGGVAAIHSAYKI</sequence>
<dbReference type="UniPathway" id="UPA00079">
    <property type="reaction ID" value="UER00169"/>
</dbReference>
<dbReference type="Proteomes" id="UP000249590">
    <property type="component" value="Unassembled WGS sequence"/>
</dbReference>
<dbReference type="InterPro" id="IPR023576">
    <property type="entry name" value="UbiE/COQ5_MeTrFase_CS"/>
</dbReference>
<dbReference type="InterPro" id="IPR029063">
    <property type="entry name" value="SAM-dependent_MTases_sf"/>
</dbReference>
<dbReference type="GO" id="GO:0032259">
    <property type="term" value="P:methylation"/>
    <property type="evidence" value="ECO:0007669"/>
    <property type="project" value="UniProtKB-KW"/>
</dbReference>
<dbReference type="CDD" id="cd02440">
    <property type="entry name" value="AdoMet_MTases"/>
    <property type="match status" value="1"/>
</dbReference>
<comment type="caution">
    <text evidence="7">The sequence shown here is derived from an EMBL/GenBank/DDBJ whole genome shotgun (WGS) entry which is preliminary data.</text>
</comment>
<dbReference type="EC" id="2.1.1.201" evidence="6"/>
<dbReference type="HAMAP" id="MF_01813">
    <property type="entry name" value="MenG_UbiE_methyltr"/>
    <property type="match status" value="1"/>
</dbReference>
<dbReference type="OrthoDB" id="9808140at2"/>
<dbReference type="AlphaFoldDB" id="A0A8B2P2E8"/>
<reference evidence="7 8" key="1">
    <citation type="submission" date="2018-05" db="EMBL/GenBank/DDBJ databases">
        <title>Acuticoccus sediminis sp. nov., isolated from deep-sea sediment of Indian Ocean.</title>
        <authorList>
            <person name="Liu X."/>
            <person name="Lai Q."/>
            <person name="Du Y."/>
            <person name="Sun F."/>
            <person name="Zhang X."/>
            <person name="Wang S."/>
            <person name="Shao Z."/>
        </authorList>
    </citation>
    <scope>NUCLEOTIDE SEQUENCE [LARGE SCALE GENOMIC DNA]</scope>
    <source>
        <strain evidence="7 8">PTG4-2</strain>
    </source>
</reference>
<comment type="pathway">
    <text evidence="6">Quinol/quinone metabolism; menaquinone biosynthesis; menaquinol from 1,4-dihydroxy-2-naphthoate: step 2/2.</text>
</comment>
<evidence type="ECO:0000256" key="6">
    <source>
        <dbReference type="HAMAP-Rule" id="MF_01813"/>
    </source>
</evidence>
<dbReference type="NCBIfam" id="NF001242">
    <property type="entry name" value="PRK00216.1-3"/>
    <property type="match status" value="1"/>
</dbReference>
<dbReference type="PANTHER" id="PTHR43591">
    <property type="entry name" value="METHYLTRANSFERASE"/>
    <property type="match status" value="1"/>
</dbReference>
<protein>
    <recommendedName>
        <fullName evidence="6">Ubiquinone/menaquinone biosynthesis C-methyltransferase UbiE</fullName>
        <ecNumber evidence="6">2.1.1.163</ecNumber>
        <ecNumber evidence="6">2.1.1.201</ecNumber>
    </recommendedName>
    <alternativeName>
        <fullName evidence="6">2-methoxy-6-polyprenyl-1,4-benzoquinol methylase</fullName>
    </alternativeName>
    <alternativeName>
        <fullName evidence="6">Demethylmenaquinone methyltransferase</fullName>
    </alternativeName>
</protein>
<keyword evidence="5 6" id="KW-0949">S-adenosyl-L-methionine</keyword>
<dbReference type="PROSITE" id="PS01184">
    <property type="entry name" value="UBIE_2"/>
    <property type="match status" value="1"/>
</dbReference>
<comment type="function">
    <text evidence="6">Methyltransferase required for the conversion of demethylmenaquinol (DMKH2) to menaquinol (MKH2) and the conversion of 2-polyprenyl-6-methoxy-1,4-benzoquinol (DDMQH2) to 2-polyprenyl-3-methyl-6-methoxy-1,4-benzoquinol (DMQH2).</text>
</comment>
<keyword evidence="8" id="KW-1185">Reference proteome</keyword>
<dbReference type="RefSeq" id="WP_111343709.1">
    <property type="nucleotide sequence ID" value="NZ_JAIWKD010000001.1"/>
</dbReference>
<dbReference type="PROSITE" id="PS51608">
    <property type="entry name" value="SAM_MT_UBIE"/>
    <property type="match status" value="1"/>
</dbReference>
<dbReference type="EMBL" id="QHHQ01000001">
    <property type="protein sequence ID" value="RAI04316.1"/>
    <property type="molecule type" value="Genomic_DNA"/>
</dbReference>
<evidence type="ECO:0000256" key="5">
    <source>
        <dbReference type="ARBA" id="ARBA00022691"/>
    </source>
</evidence>
<comment type="similarity">
    <text evidence="6">Belongs to the class I-like SAM-binding methyltransferase superfamily. MenG/UbiE family.</text>
</comment>
<comment type="catalytic activity">
    <reaction evidence="6">
        <text>a 2-methoxy-6-(all-trans-polyprenyl)benzene-1,4-diol + S-adenosyl-L-methionine = a 5-methoxy-2-methyl-3-(all-trans-polyprenyl)benzene-1,4-diol + S-adenosyl-L-homocysteine + H(+)</text>
        <dbReference type="Rhea" id="RHEA:28286"/>
        <dbReference type="Rhea" id="RHEA-COMP:10858"/>
        <dbReference type="Rhea" id="RHEA-COMP:10859"/>
        <dbReference type="ChEBI" id="CHEBI:15378"/>
        <dbReference type="ChEBI" id="CHEBI:57856"/>
        <dbReference type="ChEBI" id="CHEBI:59789"/>
        <dbReference type="ChEBI" id="CHEBI:84166"/>
        <dbReference type="ChEBI" id="CHEBI:84167"/>
        <dbReference type="EC" id="2.1.1.201"/>
    </reaction>
</comment>
<keyword evidence="2 6" id="KW-0489">Methyltransferase</keyword>
<feature type="binding site" evidence="6">
    <location>
        <position position="72"/>
    </location>
    <ligand>
        <name>S-adenosyl-L-methionine</name>
        <dbReference type="ChEBI" id="CHEBI:59789"/>
    </ligand>
</feature>
<evidence type="ECO:0000313" key="7">
    <source>
        <dbReference type="EMBL" id="RAI04316.1"/>
    </source>
</evidence>
<evidence type="ECO:0000256" key="4">
    <source>
        <dbReference type="ARBA" id="ARBA00022688"/>
    </source>
</evidence>
<evidence type="ECO:0000256" key="2">
    <source>
        <dbReference type="ARBA" id="ARBA00022603"/>
    </source>
</evidence>
<gene>
    <name evidence="6" type="primary">ubiE</name>
    <name evidence="7" type="ORF">DLJ53_07695</name>
</gene>
<dbReference type="PANTHER" id="PTHR43591:SF24">
    <property type="entry name" value="2-METHOXY-6-POLYPRENYL-1,4-BENZOQUINOL METHYLASE, MITOCHONDRIAL"/>
    <property type="match status" value="1"/>
</dbReference>
<dbReference type="Gene3D" id="3.40.50.150">
    <property type="entry name" value="Vaccinia Virus protein VP39"/>
    <property type="match status" value="1"/>
</dbReference>
<dbReference type="Pfam" id="PF01209">
    <property type="entry name" value="Ubie_methyltran"/>
    <property type="match status" value="1"/>
</dbReference>
<keyword evidence="4 6" id="KW-0831">Ubiquinone biosynthesis</keyword>
<dbReference type="PROSITE" id="PS01183">
    <property type="entry name" value="UBIE_1"/>
    <property type="match status" value="1"/>
</dbReference>
<organism evidence="7 8">
    <name type="scientific">Acuticoccus sediminis</name>
    <dbReference type="NCBI Taxonomy" id="2184697"/>
    <lineage>
        <taxon>Bacteria</taxon>
        <taxon>Pseudomonadati</taxon>
        <taxon>Pseudomonadota</taxon>
        <taxon>Alphaproteobacteria</taxon>
        <taxon>Hyphomicrobiales</taxon>
        <taxon>Amorphaceae</taxon>
        <taxon>Acuticoccus</taxon>
    </lineage>
</organism>
<keyword evidence="3 6" id="KW-0808">Transferase</keyword>
<dbReference type="NCBIfam" id="TIGR01934">
    <property type="entry name" value="MenG_MenH_UbiE"/>
    <property type="match status" value="1"/>
</dbReference>
<dbReference type="GO" id="GO:0043770">
    <property type="term" value="F:demethylmenaquinone methyltransferase activity"/>
    <property type="evidence" value="ECO:0007669"/>
    <property type="project" value="UniProtKB-UniRule"/>
</dbReference>
<name>A0A8B2P2E8_9HYPH</name>
<evidence type="ECO:0000256" key="1">
    <source>
        <dbReference type="ARBA" id="ARBA00022428"/>
    </source>
</evidence>
<dbReference type="UniPathway" id="UPA00232"/>
<feature type="binding site" evidence="6">
    <location>
        <position position="93"/>
    </location>
    <ligand>
        <name>S-adenosyl-L-methionine</name>
        <dbReference type="ChEBI" id="CHEBI:59789"/>
    </ligand>
</feature>
<comment type="pathway">
    <text evidence="6">Cofactor biosynthesis; ubiquinone biosynthesis.</text>
</comment>
<proteinExistence type="inferred from homology"/>
<dbReference type="InterPro" id="IPR004033">
    <property type="entry name" value="UbiE/COQ5_MeTrFase"/>
</dbReference>
<evidence type="ECO:0000256" key="3">
    <source>
        <dbReference type="ARBA" id="ARBA00022679"/>
    </source>
</evidence>
<comment type="caution">
    <text evidence="6">Lacks conserved residue(s) required for the propagation of feature annotation.</text>
</comment>
<keyword evidence="1 6" id="KW-0474">Menaquinone biosynthesis</keyword>
<dbReference type="SUPFAM" id="SSF53335">
    <property type="entry name" value="S-adenosyl-L-methionine-dependent methyltransferases"/>
    <property type="match status" value="1"/>
</dbReference>
<accession>A0A8B2P2E8</accession>
<dbReference type="GO" id="GO:0008425">
    <property type="term" value="F:2-methoxy-6-polyprenyl-1,4-benzoquinol methyltransferase activity"/>
    <property type="evidence" value="ECO:0007669"/>
    <property type="project" value="UniProtKB-UniRule"/>
</dbReference>
<dbReference type="GO" id="GO:0009234">
    <property type="term" value="P:menaquinone biosynthetic process"/>
    <property type="evidence" value="ECO:0007669"/>
    <property type="project" value="UniProtKB-UniRule"/>
</dbReference>
<evidence type="ECO:0000313" key="8">
    <source>
        <dbReference type="Proteomes" id="UP000249590"/>
    </source>
</evidence>
<dbReference type="EC" id="2.1.1.163" evidence="6"/>
<comment type="catalytic activity">
    <reaction evidence="6">
        <text>a 2-demethylmenaquinol + S-adenosyl-L-methionine = a menaquinol + S-adenosyl-L-homocysteine + H(+)</text>
        <dbReference type="Rhea" id="RHEA:42640"/>
        <dbReference type="Rhea" id="RHEA-COMP:9539"/>
        <dbReference type="Rhea" id="RHEA-COMP:9563"/>
        <dbReference type="ChEBI" id="CHEBI:15378"/>
        <dbReference type="ChEBI" id="CHEBI:18151"/>
        <dbReference type="ChEBI" id="CHEBI:55437"/>
        <dbReference type="ChEBI" id="CHEBI:57856"/>
        <dbReference type="ChEBI" id="CHEBI:59789"/>
        <dbReference type="EC" id="2.1.1.163"/>
    </reaction>
</comment>
<dbReference type="GO" id="GO:0009060">
    <property type="term" value="P:aerobic respiration"/>
    <property type="evidence" value="ECO:0007669"/>
    <property type="project" value="UniProtKB-UniRule"/>
</dbReference>